<organism evidence="1 2">
    <name type="scientific">Hymenolepis diminuta</name>
    <name type="common">Rat tapeworm</name>
    <dbReference type="NCBI Taxonomy" id="6216"/>
    <lineage>
        <taxon>Eukaryota</taxon>
        <taxon>Metazoa</taxon>
        <taxon>Spiralia</taxon>
        <taxon>Lophotrochozoa</taxon>
        <taxon>Platyhelminthes</taxon>
        <taxon>Cestoda</taxon>
        <taxon>Eucestoda</taxon>
        <taxon>Cyclophyllidea</taxon>
        <taxon>Hymenolepididae</taxon>
        <taxon>Hymenolepis</taxon>
    </lineage>
</organism>
<protein>
    <submittedName>
        <fullName evidence="1">Uncharacterized protein</fullName>
    </submittedName>
</protein>
<gene>
    <name evidence="1" type="ORF">WMSIL1_LOCUS8578</name>
</gene>
<evidence type="ECO:0000313" key="1">
    <source>
        <dbReference type="EMBL" id="VUZ49938.1"/>
    </source>
</evidence>
<name>A0A564YTB7_HYMDI</name>
<dbReference type="EMBL" id="CABIJS010000333">
    <property type="protein sequence ID" value="VUZ49938.1"/>
    <property type="molecule type" value="Genomic_DNA"/>
</dbReference>
<proteinExistence type="predicted"/>
<dbReference type="Proteomes" id="UP000321570">
    <property type="component" value="Unassembled WGS sequence"/>
</dbReference>
<keyword evidence="2" id="KW-1185">Reference proteome</keyword>
<dbReference type="AlphaFoldDB" id="A0A564YTB7"/>
<accession>A0A564YTB7</accession>
<feature type="non-terminal residue" evidence="1">
    <location>
        <position position="1"/>
    </location>
</feature>
<evidence type="ECO:0000313" key="2">
    <source>
        <dbReference type="Proteomes" id="UP000321570"/>
    </source>
</evidence>
<sequence>PRSWSDLIYVPVTHSPCLTGLKVSIEFPLFYNRLASHERHICAHALAWPYSSDSYKATLVFPDNTYWSVRTLTRPVHLLSSPARCSLSPSASLCYSLWLP</sequence>
<reference evidence="1 2" key="1">
    <citation type="submission" date="2019-07" db="EMBL/GenBank/DDBJ databases">
        <authorList>
            <person name="Jastrzebski P J."/>
            <person name="Paukszto L."/>
            <person name="Jastrzebski P J."/>
        </authorList>
    </citation>
    <scope>NUCLEOTIDE SEQUENCE [LARGE SCALE GENOMIC DNA]</scope>
    <source>
        <strain evidence="1 2">WMS-il1</strain>
    </source>
</reference>